<evidence type="ECO:0000313" key="3">
    <source>
        <dbReference type="Proteomes" id="UP000712600"/>
    </source>
</evidence>
<protein>
    <submittedName>
        <fullName evidence="2">Uncharacterized protein</fullName>
    </submittedName>
</protein>
<feature type="region of interest" description="Disordered" evidence="1">
    <location>
        <begin position="1"/>
        <end position="33"/>
    </location>
</feature>
<name>A0A8S9SLA0_BRACR</name>
<gene>
    <name evidence="2" type="ORF">F2Q69_00032676</name>
</gene>
<organism evidence="2 3">
    <name type="scientific">Brassica cretica</name>
    <name type="common">Mustard</name>
    <dbReference type="NCBI Taxonomy" id="69181"/>
    <lineage>
        <taxon>Eukaryota</taxon>
        <taxon>Viridiplantae</taxon>
        <taxon>Streptophyta</taxon>
        <taxon>Embryophyta</taxon>
        <taxon>Tracheophyta</taxon>
        <taxon>Spermatophyta</taxon>
        <taxon>Magnoliopsida</taxon>
        <taxon>eudicotyledons</taxon>
        <taxon>Gunneridae</taxon>
        <taxon>Pentapetalae</taxon>
        <taxon>rosids</taxon>
        <taxon>malvids</taxon>
        <taxon>Brassicales</taxon>
        <taxon>Brassicaceae</taxon>
        <taxon>Brassiceae</taxon>
        <taxon>Brassica</taxon>
    </lineage>
</organism>
<sequence>MFSDPDSPEPETRPDSNPSSPHFTAASNPGTAQPIEAAAFESCPPDFTSLDELTHDLGSLHELSTRGEYEECIERDSSDVVAVNNKALCLMYLRDLSGDGECVGESAGRGFE</sequence>
<dbReference type="EMBL" id="QGKX02000004">
    <property type="protein sequence ID" value="KAF3600750.1"/>
    <property type="molecule type" value="Genomic_DNA"/>
</dbReference>
<dbReference type="Proteomes" id="UP000712600">
    <property type="component" value="Unassembled WGS sequence"/>
</dbReference>
<feature type="compositionally biased region" description="Polar residues" evidence="1">
    <location>
        <begin position="15"/>
        <end position="31"/>
    </location>
</feature>
<dbReference type="AlphaFoldDB" id="A0A8S9SLA0"/>
<proteinExistence type="predicted"/>
<evidence type="ECO:0000256" key="1">
    <source>
        <dbReference type="SAM" id="MobiDB-lite"/>
    </source>
</evidence>
<accession>A0A8S9SLA0</accession>
<evidence type="ECO:0000313" key="2">
    <source>
        <dbReference type="EMBL" id="KAF3600750.1"/>
    </source>
</evidence>
<comment type="caution">
    <text evidence="2">The sequence shown here is derived from an EMBL/GenBank/DDBJ whole genome shotgun (WGS) entry which is preliminary data.</text>
</comment>
<reference evidence="2" key="1">
    <citation type="submission" date="2019-12" db="EMBL/GenBank/DDBJ databases">
        <title>Genome sequencing and annotation of Brassica cretica.</title>
        <authorList>
            <person name="Studholme D.J."/>
            <person name="Sarris P."/>
        </authorList>
    </citation>
    <scope>NUCLEOTIDE SEQUENCE</scope>
    <source>
        <strain evidence="2">PFS-109/04</strain>
        <tissue evidence="2">Leaf</tissue>
    </source>
</reference>